<dbReference type="PROSITE" id="PS51465">
    <property type="entry name" value="KAZAL_2"/>
    <property type="match status" value="1"/>
</dbReference>
<dbReference type="InterPro" id="IPR002350">
    <property type="entry name" value="Kazal_dom"/>
</dbReference>
<dbReference type="Gene3D" id="3.30.60.30">
    <property type="match status" value="1"/>
</dbReference>
<dbReference type="Proteomes" id="UP001152795">
    <property type="component" value="Unassembled WGS sequence"/>
</dbReference>
<dbReference type="GO" id="GO:0030154">
    <property type="term" value="P:cell differentiation"/>
    <property type="evidence" value="ECO:0007669"/>
    <property type="project" value="TreeGrafter"/>
</dbReference>
<dbReference type="GO" id="GO:0005576">
    <property type="term" value="C:extracellular region"/>
    <property type="evidence" value="ECO:0007669"/>
    <property type="project" value="TreeGrafter"/>
</dbReference>
<keyword evidence="1" id="KW-0646">Protease inhibitor</keyword>
<feature type="non-terminal residue" evidence="4">
    <location>
        <position position="107"/>
    </location>
</feature>
<organism evidence="4 5">
    <name type="scientific">Paramuricea clavata</name>
    <name type="common">Red gorgonian</name>
    <name type="synonym">Violescent sea-whip</name>
    <dbReference type="NCBI Taxonomy" id="317549"/>
    <lineage>
        <taxon>Eukaryota</taxon>
        <taxon>Metazoa</taxon>
        <taxon>Cnidaria</taxon>
        <taxon>Anthozoa</taxon>
        <taxon>Octocorallia</taxon>
        <taxon>Malacalcyonacea</taxon>
        <taxon>Plexauridae</taxon>
        <taxon>Paramuricea</taxon>
    </lineage>
</organism>
<evidence type="ECO:0000256" key="2">
    <source>
        <dbReference type="ARBA" id="ARBA00022900"/>
    </source>
</evidence>
<gene>
    <name evidence="4" type="ORF">PACLA_8A057650</name>
</gene>
<name>A0A7D9LS80_PARCT</name>
<dbReference type="CDD" id="cd00104">
    <property type="entry name" value="KAZAL_FS"/>
    <property type="match status" value="1"/>
</dbReference>
<keyword evidence="3" id="KW-1015">Disulfide bond</keyword>
<keyword evidence="2" id="KW-0722">Serine protease inhibitor</keyword>
<protein>
    <submittedName>
        <fullName evidence="4">Agrin-like, partial</fullName>
    </submittedName>
</protein>
<dbReference type="OrthoDB" id="5988724at2759"/>
<dbReference type="EMBL" id="CACRXK020024312">
    <property type="protein sequence ID" value="CAB4038523.1"/>
    <property type="molecule type" value="Genomic_DNA"/>
</dbReference>
<dbReference type="SUPFAM" id="SSF100895">
    <property type="entry name" value="Kazal-type serine protease inhibitors"/>
    <property type="match status" value="1"/>
</dbReference>
<evidence type="ECO:0000313" key="5">
    <source>
        <dbReference type="Proteomes" id="UP001152795"/>
    </source>
</evidence>
<keyword evidence="5" id="KW-1185">Reference proteome</keyword>
<evidence type="ECO:0000313" key="4">
    <source>
        <dbReference type="EMBL" id="CAB4038523.1"/>
    </source>
</evidence>
<dbReference type="PANTHER" id="PTHR10913:SF45">
    <property type="entry name" value="FOLLISTATIN, ISOFORM A-RELATED"/>
    <property type="match status" value="1"/>
</dbReference>
<dbReference type="InterPro" id="IPR036058">
    <property type="entry name" value="Kazal_dom_sf"/>
</dbReference>
<dbReference type="InterPro" id="IPR050653">
    <property type="entry name" value="Prot_Inhib_GrowthFact_Antg"/>
</dbReference>
<accession>A0A7D9LS80</accession>
<evidence type="ECO:0000256" key="1">
    <source>
        <dbReference type="ARBA" id="ARBA00022690"/>
    </source>
</evidence>
<dbReference type="SMART" id="SM00280">
    <property type="entry name" value="KAZAL"/>
    <property type="match status" value="1"/>
</dbReference>
<dbReference type="Pfam" id="PF07648">
    <property type="entry name" value="Kazal_2"/>
    <property type="match status" value="1"/>
</dbReference>
<dbReference type="PANTHER" id="PTHR10913">
    <property type="entry name" value="FOLLISTATIN-RELATED"/>
    <property type="match status" value="1"/>
</dbReference>
<dbReference type="AlphaFoldDB" id="A0A7D9LS80"/>
<evidence type="ECO:0000256" key="3">
    <source>
        <dbReference type="ARBA" id="ARBA00023157"/>
    </source>
</evidence>
<reference evidence="4" key="1">
    <citation type="submission" date="2020-04" db="EMBL/GenBank/DDBJ databases">
        <authorList>
            <person name="Alioto T."/>
            <person name="Alioto T."/>
            <person name="Gomez Garrido J."/>
        </authorList>
    </citation>
    <scope>NUCLEOTIDE SEQUENCE</scope>
    <source>
        <strain evidence="4">A484AB</strain>
    </source>
</reference>
<sequence>MRYNFPTCPGLGGPLRNVESSSLFSNHNDHVFFATGPDPCARIDCCCNAECRVNLTNHAKCECNFACTLQYDPVCGSDGKTYGNACGLRSVACAQQNPKLKVVSDGP</sequence>
<proteinExistence type="predicted"/>
<comment type="caution">
    <text evidence="4">The sequence shown here is derived from an EMBL/GenBank/DDBJ whole genome shotgun (WGS) entry which is preliminary data.</text>
</comment>